<reference evidence="2 3" key="1">
    <citation type="submission" date="2012-10" db="EMBL/GenBank/DDBJ databases">
        <title>The draft sequence of the Mycobacterium pheli genome.</title>
        <authorList>
            <person name="Pettersson B.M.F."/>
            <person name="Das S."/>
            <person name="Dasgupta S."/>
            <person name="Bhattacharya A."/>
            <person name="Kirsebom L.A."/>
        </authorList>
    </citation>
    <scope>NUCLEOTIDE SEQUENCE [LARGE SCALE GENOMIC DNA]</scope>
    <source>
        <strain evidence="2 3">CCUG 21000</strain>
    </source>
</reference>
<dbReference type="InterPro" id="IPR002645">
    <property type="entry name" value="STAS_dom"/>
</dbReference>
<protein>
    <submittedName>
        <fullName evidence="2">Anti-sigma-factor antagonist</fullName>
    </submittedName>
</protein>
<dbReference type="AlphaFoldDB" id="A0A5N5UPG0"/>
<dbReference type="EMBL" id="ANBP01000055">
    <property type="protein sequence ID" value="KAB7751485.1"/>
    <property type="molecule type" value="Genomic_DNA"/>
</dbReference>
<dbReference type="RefSeq" id="WP_003888819.1">
    <property type="nucleotide sequence ID" value="NZ_ANBO01000002.1"/>
</dbReference>
<name>A0A5N5UPG0_MYCPH</name>
<dbReference type="InterPro" id="IPR058548">
    <property type="entry name" value="MlaB-like_STAS"/>
</dbReference>
<dbReference type="Gene3D" id="3.30.750.24">
    <property type="entry name" value="STAS domain"/>
    <property type="match status" value="1"/>
</dbReference>
<dbReference type="GeneID" id="74302185"/>
<keyword evidence="3" id="KW-1185">Reference proteome</keyword>
<evidence type="ECO:0000259" key="1">
    <source>
        <dbReference type="PROSITE" id="PS50801"/>
    </source>
</evidence>
<dbReference type="Proteomes" id="UP000325690">
    <property type="component" value="Unassembled WGS sequence"/>
</dbReference>
<feature type="domain" description="STAS" evidence="1">
    <location>
        <begin position="14"/>
        <end position="103"/>
    </location>
</feature>
<dbReference type="PROSITE" id="PS50801">
    <property type="entry name" value="STAS"/>
    <property type="match status" value="1"/>
</dbReference>
<organism evidence="2 3">
    <name type="scientific">Mycolicibacterium phlei DSM 43239 = CCUG 21000</name>
    <dbReference type="NCBI Taxonomy" id="1226750"/>
    <lineage>
        <taxon>Bacteria</taxon>
        <taxon>Bacillati</taxon>
        <taxon>Actinomycetota</taxon>
        <taxon>Actinomycetes</taxon>
        <taxon>Mycobacteriales</taxon>
        <taxon>Mycobacteriaceae</taxon>
        <taxon>Mycolicibacterium</taxon>
    </lineage>
</organism>
<dbReference type="Pfam" id="PF13466">
    <property type="entry name" value="STAS_2"/>
    <property type="match status" value="1"/>
</dbReference>
<sequence length="103" mass="10798">MTTPLQLRTERADDGSLLLAAVGELDLSNIAEFTAAVAEMVADQPDSPMTVDLSAVEYLDSGAINVLFGHVGRIRRIVVNPILMPVLRVSGLTAVAAVVVPDG</sequence>
<comment type="caution">
    <text evidence="2">The sequence shown here is derived from an EMBL/GenBank/DDBJ whole genome shotgun (WGS) entry which is preliminary data.</text>
</comment>
<evidence type="ECO:0000313" key="2">
    <source>
        <dbReference type="EMBL" id="KAB7751485.1"/>
    </source>
</evidence>
<dbReference type="SUPFAM" id="SSF52091">
    <property type="entry name" value="SpoIIaa-like"/>
    <property type="match status" value="1"/>
</dbReference>
<dbReference type="InterPro" id="IPR036513">
    <property type="entry name" value="STAS_dom_sf"/>
</dbReference>
<proteinExistence type="predicted"/>
<dbReference type="CDD" id="cd07043">
    <property type="entry name" value="STAS_anti-anti-sigma_factors"/>
    <property type="match status" value="1"/>
</dbReference>
<accession>A0A5N5UPG0</accession>
<evidence type="ECO:0000313" key="3">
    <source>
        <dbReference type="Proteomes" id="UP000325690"/>
    </source>
</evidence>
<gene>
    <name evidence="2" type="ORF">MPHL21000_25140</name>
</gene>